<dbReference type="NCBIfam" id="TIGR00229">
    <property type="entry name" value="sensory_box"/>
    <property type="match status" value="2"/>
</dbReference>
<dbReference type="FunFam" id="3.30.70.270:FF:000001">
    <property type="entry name" value="Diguanylate cyclase domain protein"/>
    <property type="match status" value="1"/>
</dbReference>
<sequence length="644" mass="73236">MALKWLTQRSRIDDIPLQWLVVMPLGVQIIGSVGLLNPLCNYFWTVCICGIMLILSIVFAIVATRWINETIKHIEISLKKSEQKYKLLFESLPIGISVTDSEGNLIEGNTASEAILTVPNQELIERTYDSPAWQIIRFDGSPMPTSEYASVRALKENREIDNVKMGLLDVSGNVRWLSVSAAPIPLKGYGVAIAYVDISDLKHTEEALRQSEALLNSFLENAPTPICIKDLEGTYLSINNEFAYWMQMPKEEIIGKKDQDFFPYEVIRRLRSMEKQAIFEEISISFEETVQLPDGTHTFIMTKFPIVNDQNKVQTLAGIYLDISDRKRAELDLAYNNDLREEIYNGSADAIFLVDPFSMLTFDCNRRAVNMFEADRKEELIGIEGQTLQKCKFTEAQIKSIHGDIEQFGYWSQEVEYITKKGNHFWGNLAAKPIAVAGKEMNLVRVTDISDRKKADLALAQTQAELRRVNLELQKLVNLDGLTQIANRRCFDERIMYEWQRLHREQRPLSLLMFDVDYFKRYNDCYGHQLGDDCLIKIAQAVELLLCRATDLVARYGGEEFIVILPNTNIEGAIAVAERIHAAIADLKIPHQCSDVKDFVSVSMGIVSDIPNLERSPCVLINQADQALYHAKQKGRNQSVVFTI</sequence>
<dbReference type="Gene3D" id="3.30.70.270">
    <property type="match status" value="1"/>
</dbReference>
<dbReference type="EMBL" id="JACJPY010000004">
    <property type="protein sequence ID" value="MBD2148956.1"/>
    <property type="molecule type" value="Genomic_DNA"/>
</dbReference>
<dbReference type="NCBIfam" id="TIGR00254">
    <property type="entry name" value="GGDEF"/>
    <property type="match status" value="1"/>
</dbReference>
<dbReference type="Pfam" id="PF00990">
    <property type="entry name" value="GGDEF"/>
    <property type="match status" value="1"/>
</dbReference>
<dbReference type="SUPFAM" id="SSF55073">
    <property type="entry name" value="Nucleotide cyclase"/>
    <property type="match status" value="1"/>
</dbReference>
<evidence type="ECO:0000256" key="1">
    <source>
        <dbReference type="SAM" id="Coils"/>
    </source>
</evidence>
<comment type="caution">
    <text evidence="6">The sequence shown here is derived from an EMBL/GenBank/DDBJ whole genome shotgun (WGS) entry which is preliminary data.</text>
</comment>
<keyword evidence="2" id="KW-1133">Transmembrane helix</keyword>
<keyword evidence="7" id="KW-1185">Reference proteome</keyword>
<dbReference type="PROSITE" id="PS50887">
    <property type="entry name" value="GGDEF"/>
    <property type="match status" value="1"/>
</dbReference>
<dbReference type="SMART" id="SM00267">
    <property type="entry name" value="GGDEF"/>
    <property type="match status" value="1"/>
</dbReference>
<proteinExistence type="predicted"/>
<dbReference type="GO" id="GO:0043709">
    <property type="term" value="P:cell adhesion involved in single-species biofilm formation"/>
    <property type="evidence" value="ECO:0007669"/>
    <property type="project" value="TreeGrafter"/>
</dbReference>
<dbReference type="Gene3D" id="3.30.450.20">
    <property type="entry name" value="PAS domain"/>
    <property type="match status" value="3"/>
</dbReference>
<dbReference type="SUPFAM" id="SSF55785">
    <property type="entry name" value="PYP-like sensor domain (PAS domain)"/>
    <property type="match status" value="3"/>
</dbReference>
<dbReference type="PROSITE" id="PS50113">
    <property type="entry name" value="PAC"/>
    <property type="match status" value="1"/>
</dbReference>
<organism evidence="6 7">
    <name type="scientific">Pseudanabaena cinerea FACHB-1277</name>
    <dbReference type="NCBI Taxonomy" id="2949581"/>
    <lineage>
        <taxon>Bacteria</taxon>
        <taxon>Bacillati</taxon>
        <taxon>Cyanobacteriota</taxon>
        <taxon>Cyanophyceae</taxon>
        <taxon>Pseudanabaenales</taxon>
        <taxon>Pseudanabaenaceae</taxon>
        <taxon>Pseudanabaena</taxon>
        <taxon>Pseudanabaena cinerea</taxon>
    </lineage>
</organism>
<evidence type="ECO:0000259" key="4">
    <source>
        <dbReference type="PROSITE" id="PS50113"/>
    </source>
</evidence>
<gene>
    <name evidence="6" type="ORF">H6F44_02260</name>
</gene>
<dbReference type="InterPro" id="IPR043128">
    <property type="entry name" value="Rev_trsase/Diguanyl_cyclase"/>
</dbReference>
<dbReference type="InterPro" id="IPR000160">
    <property type="entry name" value="GGDEF_dom"/>
</dbReference>
<dbReference type="PROSITE" id="PS50112">
    <property type="entry name" value="PAS"/>
    <property type="match status" value="2"/>
</dbReference>
<dbReference type="GO" id="GO:0052621">
    <property type="term" value="F:diguanylate cyclase activity"/>
    <property type="evidence" value="ECO:0007669"/>
    <property type="project" value="TreeGrafter"/>
</dbReference>
<evidence type="ECO:0000259" key="3">
    <source>
        <dbReference type="PROSITE" id="PS50112"/>
    </source>
</evidence>
<feature type="transmembrane region" description="Helical" evidence="2">
    <location>
        <begin position="17"/>
        <end position="36"/>
    </location>
</feature>
<evidence type="ECO:0000259" key="5">
    <source>
        <dbReference type="PROSITE" id="PS50887"/>
    </source>
</evidence>
<dbReference type="Pfam" id="PF13426">
    <property type="entry name" value="PAS_9"/>
    <property type="match status" value="1"/>
</dbReference>
<accession>A0A926Z490</accession>
<keyword evidence="1" id="KW-0175">Coiled coil</keyword>
<dbReference type="InterPro" id="IPR035965">
    <property type="entry name" value="PAS-like_dom_sf"/>
</dbReference>
<dbReference type="InterPro" id="IPR029787">
    <property type="entry name" value="Nucleotide_cyclase"/>
</dbReference>
<feature type="domain" description="PAS" evidence="3">
    <location>
        <begin position="81"/>
        <end position="127"/>
    </location>
</feature>
<dbReference type="Pfam" id="PF08448">
    <property type="entry name" value="PAS_4"/>
    <property type="match status" value="1"/>
</dbReference>
<feature type="domain" description="PAC" evidence="4">
    <location>
        <begin position="284"/>
        <end position="335"/>
    </location>
</feature>
<dbReference type="InterPro" id="IPR013656">
    <property type="entry name" value="PAS_4"/>
</dbReference>
<dbReference type="RefSeq" id="WP_190349296.1">
    <property type="nucleotide sequence ID" value="NZ_JACJPY010000004.1"/>
</dbReference>
<evidence type="ECO:0000256" key="2">
    <source>
        <dbReference type="SAM" id="Phobius"/>
    </source>
</evidence>
<dbReference type="CDD" id="cd00130">
    <property type="entry name" value="PAS"/>
    <property type="match status" value="1"/>
</dbReference>
<feature type="transmembrane region" description="Helical" evidence="2">
    <location>
        <begin position="42"/>
        <end position="63"/>
    </location>
</feature>
<dbReference type="PANTHER" id="PTHR45138">
    <property type="entry name" value="REGULATORY COMPONENTS OF SENSORY TRANSDUCTION SYSTEM"/>
    <property type="match status" value="1"/>
</dbReference>
<keyword evidence="2" id="KW-0472">Membrane</keyword>
<keyword evidence="2" id="KW-0812">Transmembrane</keyword>
<dbReference type="InterPro" id="IPR050469">
    <property type="entry name" value="Diguanylate_Cyclase"/>
</dbReference>
<dbReference type="Proteomes" id="UP000631421">
    <property type="component" value="Unassembled WGS sequence"/>
</dbReference>
<dbReference type="InterPro" id="IPR000700">
    <property type="entry name" value="PAS-assoc_C"/>
</dbReference>
<reference evidence="6" key="1">
    <citation type="journal article" date="2015" name="ISME J.">
        <title>Draft Genome Sequence of Streptomyces incarnatus NRRL8089, which Produces the Nucleoside Antibiotic Sinefungin.</title>
        <authorList>
            <person name="Oshima K."/>
            <person name="Hattori M."/>
            <person name="Shimizu H."/>
            <person name="Fukuda K."/>
            <person name="Nemoto M."/>
            <person name="Inagaki K."/>
            <person name="Tamura T."/>
        </authorList>
    </citation>
    <scope>NUCLEOTIDE SEQUENCE</scope>
    <source>
        <strain evidence="6">FACHB-1277</strain>
    </source>
</reference>
<dbReference type="GO" id="GO:0005886">
    <property type="term" value="C:plasma membrane"/>
    <property type="evidence" value="ECO:0007669"/>
    <property type="project" value="TreeGrafter"/>
</dbReference>
<evidence type="ECO:0000313" key="7">
    <source>
        <dbReference type="Proteomes" id="UP000631421"/>
    </source>
</evidence>
<reference evidence="6" key="2">
    <citation type="submission" date="2020-08" db="EMBL/GenBank/DDBJ databases">
        <authorList>
            <person name="Chen M."/>
            <person name="Teng W."/>
            <person name="Zhao L."/>
            <person name="Hu C."/>
            <person name="Zhou Y."/>
            <person name="Han B."/>
            <person name="Song L."/>
            <person name="Shu W."/>
        </authorList>
    </citation>
    <scope>NUCLEOTIDE SEQUENCE</scope>
    <source>
        <strain evidence="6">FACHB-1277</strain>
    </source>
</reference>
<dbReference type="AlphaFoldDB" id="A0A926Z490"/>
<dbReference type="PANTHER" id="PTHR45138:SF9">
    <property type="entry name" value="DIGUANYLATE CYCLASE DGCM-RELATED"/>
    <property type="match status" value="1"/>
</dbReference>
<dbReference type="SMART" id="SM00091">
    <property type="entry name" value="PAS"/>
    <property type="match status" value="3"/>
</dbReference>
<feature type="coiled-coil region" evidence="1">
    <location>
        <begin position="452"/>
        <end position="479"/>
    </location>
</feature>
<evidence type="ECO:0000313" key="6">
    <source>
        <dbReference type="EMBL" id="MBD2148956.1"/>
    </source>
</evidence>
<dbReference type="Pfam" id="PF13188">
    <property type="entry name" value="PAS_8"/>
    <property type="match status" value="1"/>
</dbReference>
<dbReference type="GO" id="GO:1902201">
    <property type="term" value="P:negative regulation of bacterial-type flagellum-dependent cell motility"/>
    <property type="evidence" value="ECO:0007669"/>
    <property type="project" value="TreeGrafter"/>
</dbReference>
<dbReference type="InterPro" id="IPR000014">
    <property type="entry name" value="PAS"/>
</dbReference>
<name>A0A926Z490_9CYAN</name>
<feature type="domain" description="PAS" evidence="3">
    <location>
        <begin position="211"/>
        <end position="281"/>
    </location>
</feature>
<protein>
    <submittedName>
        <fullName evidence="6">Diguanylate cyclase</fullName>
    </submittedName>
</protein>
<feature type="domain" description="GGDEF" evidence="5">
    <location>
        <begin position="507"/>
        <end position="644"/>
    </location>
</feature>
<dbReference type="CDD" id="cd01949">
    <property type="entry name" value="GGDEF"/>
    <property type="match status" value="1"/>
</dbReference>